<dbReference type="SUPFAM" id="SSF55159">
    <property type="entry name" value="eIF1-like"/>
    <property type="match status" value="1"/>
</dbReference>
<dbReference type="InterPro" id="IPR001950">
    <property type="entry name" value="SUI1"/>
</dbReference>
<dbReference type="GeneID" id="43588745"/>
<dbReference type="PIRSF" id="PIRSF004499">
    <property type="entry name" value="SUI1_euk"/>
    <property type="match status" value="1"/>
</dbReference>
<evidence type="ECO:0000256" key="2">
    <source>
        <dbReference type="ARBA" id="ARBA00022917"/>
    </source>
</evidence>
<dbReference type="Proteomes" id="UP000322225">
    <property type="component" value="Chromosome 1"/>
</dbReference>
<dbReference type="PANTHER" id="PTHR10388">
    <property type="entry name" value="EUKARYOTIC TRANSLATION INITIATION FACTOR SUI1"/>
    <property type="match status" value="1"/>
</dbReference>
<dbReference type="Gene3D" id="3.30.780.10">
    <property type="entry name" value="SUI1-like domain"/>
    <property type="match status" value="1"/>
</dbReference>
<keyword evidence="3" id="KW-0396">Initiation factor</keyword>
<reference evidence="3" key="1">
    <citation type="submission" date="2017-08" db="EMBL/GenBank/DDBJ databases">
        <authorList>
            <person name="Cuomo C."/>
            <person name="Billmyre B."/>
            <person name="Heitman J."/>
        </authorList>
    </citation>
    <scope>NUCLEOTIDE SEQUENCE</scope>
    <source>
        <strain evidence="3">CBS 12478</strain>
    </source>
</reference>
<gene>
    <name evidence="3" type="ORF">CI109_100631</name>
</gene>
<dbReference type="InterPro" id="IPR036877">
    <property type="entry name" value="SUI1_dom_sf"/>
</dbReference>
<dbReference type="InterPro" id="IPR005874">
    <property type="entry name" value="SUI1_euk"/>
</dbReference>
<keyword evidence="4" id="KW-1185">Reference proteome</keyword>
<sequence>MSTTTVTKDKVEATSKKSKAPAGDAGVENLGPAFDPFAPVNDTPAIEKAVGSKNDKIHIRLQQRNGRKTLTTIQGIDKKFNLTKIVKAMKTKFACNGTVVKAEEANGEDDSPAPAGVKANHGDVIQLQGDQRIAAKQFLIDMGIVSAKEAKDLIVIHGY</sequence>
<dbReference type="PROSITE" id="PS50296">
    <property type="entry name" value="SUI1"/>
    <property type="match status" value="1"/>
</dbReference>
<organism evidence="3 4">
    <name type="scientific">Kwoniella shandongensis</name>
    <dbReference type="NCBI Taxonomy" id="1734106"/>
    <lineage>
        <taxon>Eukaryota</taxon>
        <taxon>Fungi</taxon>
        <taxon>Dikarya</taxon>
        <taxon>Basidiomycota</taxon>
        <taxon>Agaricomycotina</taxon>
        <taxon>Tremellomycetes</taxon>
        <taxon>Tremellales</taxon>
        <taxon>Cryptococcaceae</taxon>
        <taxon>Kwoniella</taxon>
    </lineage>
</organism>
<proteinExistence type="inferred from homology"/>
<dbReference type="OrthoDB" id="10248435at2759"/>
<reference evidence="3" key="2">
    <citation type="submission" date="2024-01" db="EMBL/GenBank/DDBJ databases">
        <title>Comparative genomics of Cryptococcus and Kwoniella reveals pathogenesis evolution and contrasting modes of karyotype evolution via chromosome fusion or intercentromeric recombination.</title>
        <authorList>
            <person name="Coelho M.A."/>
            <person name="David-Palma M."/>
            <person name="Shea T."/>
            <person name="Bowers K."/>
            <person name="McGinley-Smith S."/>
            <person name="Mohammad A.W."/>
            <person name="Gnirke A."/>
            <person name="Yurkov A.M."/>
            <person name="Nowrousian M."/>
            <person name="Sun S."/>
            <person name="Cuomo C.A."/>
            <person name="Heitman J."/>
        </authorList>
    </citation>
    <scope>NUCLEOTIDE SEQUENCE</scope>
    <source>
        <strain evidence="3">CBS 12478</strain>
    </source>
</reference>
<dbReference type="KEGG" id="ksn:43588745"/>
<dbReference type="RefSeq" id="XP_031861087.1">
    <property type="nucleotide sequence ID" value="XM_032004609.1"/>
</dbReference>
<keyword evidence="2" id="KW-0648">Protein biosynthesis</keyword>
<evidence type="ECO:0000313" key="3">
    <source>
        <dbReference type="EMBL" id="WWD16205.1"/>
    </source>
</evidence>
<dbReference type="AlphaFoldDB" id="A0A5M6C4Q3"/>
<name>A0A5M6C4Q3_9TREE</name>
<dbReference type="EMBL" id="CP144051">
    <property type="protein sequence ID" value="WWD16205.1"/>
    <property type="molecule type" value="Genomic_DNA"/>
</dbReference>
<dbReference type="GO" id="GO:0003743">
    <property type="term" value="F:translation initiation factor activity"/>
    <property type="evidence" value="ECO:0007669"/>
    <property type="project" value="UniProtKB-KW"/>
</dbReference>
<protein>
    <submittedName>
        <fullName evidence="3">Translation initiation factor SUI1</fullName>
    </submittedName>
</protein>
<accession>A0A5M6C4Q3</accession>
<evidence type="ECO:0000256" key="1">
    <source>
        <dbReference type="ARBA" id="ARBA00005422"/>
    </source>
</evidence>
<dbReference type="Pfam" id="PF01253">
    <property type="entry name" value="SUI1"/>
    <property type="match status" value="1"/>
</dbReference>
<dbReference type="CDD" id="cd11566">
    <property type="entry name" value="eIF1_SUI1"/>
    <property type="match status" value="1"/>
</dbReference>
<evidence type="ECO:0000313" key="4">
    <source>
        <dbReference type="Proteomes" id="UP000322225"/>
    </source>
</evidence>
<comment type="similarity">
    <text evidence="1">Belongs to the SUI1 family.</text>
</comment>